<reference evidence="1 2" key="1">
    <citation type="submission" date="2024-06" db="EMBL/GenBank/DDBJ databases">
        <title>Genomic Encyclopedia of Type Strains, Phase IV (KMG-IV): sequencing the most valuable type-strain genomes for metagenomic binning, comparative biology and taxonomic classification.</title>
        <authorList>
            <person name="Goeker M."/>
        </authorList>
    </citation>
    <scope>NUCLEOTIDE SEQUENCE [LARGE SCALE GENOMIC DNA]</scope>
    <source>
        <strain evidence="1 2">DSM 29492</strain>
    </source>
</reference>
<dbReference type="EMBL" id="JBEPMJ010000013">
    <property type="protein sequence ID" value="MET3750687.1"/>
    <property type="molecule type" value="Genomic_DNA"/>
</dbReference>
<proteinExistence type="predicted"/>
<dbReference type="Proteomes" id="UP001549106">
    <property type="component" value="Unassembled WGS sequence"/>
</dbReference>
<evidence type="ECO:0008006" key="3">
    <source>
        <dbReference type="Google" id="ProtNLM"/>
    </source>
</evidence>
<evidence type="ECO:0000313" key="1">
    <source>
        <dbReference type="EMBL" id="MET3750687.1"/>
    </source>
</evidence>
<name>A0ABV2M5Q9_9FIRM</name>
<accession>A0ABV2M5Q9</accession>
<dbReference type="Pfam" id="PF11007">
    <property type="entry name" value="CotJA"/>
    <property type="match status" value="1"/>
</dbReference>
<evidence type="ECO:0000313" key="2">
    <source>
        <dbReference type="Proteomes" id="UP001549106"/>
    </source>
</evidence>
<keyword evidence="2" id="KW-1185">Reference proteome</keyword>
<sequence length="107" mass="11984">MENYHVNRSCGRPYHATCGMAKAQMAARSSSCPCTEQHKNQSCACRMPNTVTINPEMYTHADHMEPAMAYVPCQQLTTTYDLCYALNVGTIFPQLCKPFCGKRGGRR</sequence>
<organism evidence="1 2">
    <name type="scientific">Blautia caecimuris</name>
    <dbReference type="NCBI Taxonomy" id="1796615"/>
    <lineage>
        <taxon>Bacteria</taxon>
        <taxon>Bacillati</taxon>
        <taxon>Bacillota</taxon>
        <taxon>Clostridia</taxon>
        <taxon>Lachnospirales</taxon>
        <taxon>Lachnospiraceae</taxon>
        <taxon>Blautia</taxon>
    </lineage>
</organism>
<dbReference type="InterPro" id="IPR020256">
    <property type="entry name" value="Spore_coat_CotJA"/>
</dbReference>
<gene>
    <name evidence="1" type="ORF">ABID24_001940</name>
</gene>
<comment type="caution">
    <text evidence="1">The sequence shown here is derived from an EMBL/GenBank/DDBJ whole genome shotgun (WGS) entry which is preliminary data.</text>
</comment>
<dbReference type="RefSeq" id="WP_243873673.1">
    <property type="nucleotide sequence ID" value="NZ_BAABXP010000001.1"/>
</dbReference>
<protein>
    <recommendedName>
        <fullName evidence="3">Spore coat associated protein JA (CotJA)</fullName>
    </recommendedName>
</protein>